<dbReference type="GO" id="GO:0016020">
    <property type="term" value="C:membrane"/>
    <property type="evidence" value="ECO:0007669"/>
    <property type="project" value="UniProtKB-SubCell"/>
</dbReference>
<feature type="transmembrane region" description="Helical" evidence="7">
    <location>
        <begin position="92"/>
        <end position="109"/>
    </location>
</feature>
<dbReference type="InterPro" id="IPR004254">
    <property type="entry name" value="AdipoR/HlyIII-related"/>
</dbReference>
<evidence type="ECO:0000256" key="3">
    <source>
        <dbReference type="ARBA" id="ARBA00022692"/>
    </source>
</evidence>
<dbReference type="GO" id="GO:0038023">
    <property type="term" value="F:signaling receptor activity"/>
    <property type="evidence" value="ECO:0007669"/>
    <property type="project" value="TreeGrafter"/>
</dbReference>
<dbReference type="EMBL" id="CDHN01000004">
    <property type="protein sequence ID" value="CEJ91942.1"/>
    <property type="molecule type" value="Genomic_DNA"/>
</dbReference>
<evidence type="ECO:0000313" key="9">
    <source>
        <dbReference type="Proteomes" id="UP000039046"/>
    </source>
</evidence>
<organism evidence="8 9">
    <name type="scientific">[Torrubiella] hemipterigena</name>
    <dbReference type="NCBI Taxonomy" id="1531966"/>
    <lineage>
        <taxon>Eukaryota</taxon>
        <taxon>Fungi</taxon>
        <taxon>Dikarya</taxon>
        <taxon>Ascomycota</taxon>
        <taxon>Pezizomycotina</taxon>
        <taxon>Sordariomycetes</taxon>
        <taxon>Hypocreomycetidae</taxon>
        <taxon>Hypocreales</taxon>
        <taxon>Clavicipitaceae</taxon>
        <taxon>Clavicipitaceae incertae sedis</taxon>
        <taxon>'Torrubiella' clade</taxon>
    </lineage>
</organism>
<gene>
    <name evidence="8" type="ORF">VHEMI07624</name>
</gene>
<dbReference type="Pfam" id="PF03006">
    <property type="entry name" value="HlyIII"/>
    <property type="match status" value="1"/>
</dbReference>
<dbReference type="OrthoDB" id="529367at2759"/>
<dbReference type="AlphaFoldDB" id="A0A0A1TN93"/>
<feature type="transmembrane region" description="Helical" evidence="7">
    <location>
        <begin position="49"/>
        <end position="72"/>
    </location>
</feature>
<evidence type="ECO:0000256" key="4">
    <source>
        <dbReference type="ARBA" id="ARBA00022989"/>
    </source>
</evidence>
<keyword evidence="6" id="KW-0862">Zinc</keyword>
<evidence type="ECO:0000256" key="1">
    <source>
        <dbReference type="ARBA" id="ARBA00004141"/>
    </source>
</evidence>
<sequence length="131" mass="15169">MDLLGIVIVTVGTFIPGIYYIFFCELALRRFHWFIVITSGSGKNRSRFGLEYMLNYLLELCVYSSGVFLYAFRIAERFAPGRFDIWGSSHEIFHVFILCAMYIQTYSLMQAFTACHILEICGIQQAAHQLR</sequence>
<feature type="binding site" evidence="6">
    <location>
        <position position="90"/>
    </location>
    <ligand>
        <name>Zn(2+)</name>
        <dbReference type="ChEBI" id="CHEBI:29105"/>
    </ligand>
</feature>
<feature type="binding site" evidence="6">
    <location>
        <position position="94"/>
    </location>
    <ligand>
        <name>Zn(2+)</name>
        <dbReference type="ChEBI" id="CHEBI:29105"/>
    </ligand>
</feature>
<dbReference type="Proteomes" id="UP000039046">
    <property type="component" value="Unassembled WGS sequence"/>
</dbReference>
<accession>A0A0A1TN93</accession>
<protein>
    <submittedName>
        <fullName evidence="8">Uncharacterized protein</fullName>
    </submittedName>
</protein>
<keyword evidence="4 7" id="KW-1133">Transmembrane helix</keyword>
<dbReference type="PANTHER" id="PTHR20855">
    <property type="entry name" value="ADIPOR/PROGESTIN RECEPTOR-RELATED"/>
    <property type="match status" value="1"/>
</dbReference>
<comment type="similarity">
    <text evidence="2">Belongs to the ADIPOR family.</text>
</comment>
<evidence type="ECO:0000256" key="6">
    <source>
        <dbReference type="PIRSR" id="PIRSR604254-1"/>
    </source>
</evidence>
<name>A0A0A1TN93_9HYPO</name>
<evidence type="ECO:0000256" key="2">
    <source>
        <dbReference type="ARBA" id="ARBA00007018"/>
    </source>
</evidence>
<evidence type="ECO:0000256" key="7">
    <source>
        <dbReference type="SAM" id="Phobius"/>
    </source>
</evidence>
<dbReference type="STRING" id="1531966.A0A0A1TN93"/>
<proteinExistence type="inferred from homology"/>
<evidence type="ECO:0000256" key="5">
    <source>
        <dbReference type="ARBA" id="ARBA00023136"/>
    </source>
</evidence>
<dbReference type="PANTHER" id="PTHR20855:SF52">
    <property type="entry name" value="ADIPONECTIN RECEPTOR PROTEIN"/>
    <property type="match status" value="1"/>
</dbReference>
<keyword evidence="6" id="KW-0479">Metal-binding</keyword>
<reference evidence="8 9" key="1">
    <citation type="journal article" date="2015" name="Genome Announc.">
        <title>Draft Genome Sequence and Gene Annotation of the Entomopathogenic Fungus Verticillium hemipterigenum.</title>
        <authorList>
            <person name="Horn F."/>
            <person name="Habel A."/>
            <person name="Scharf D.H."/>
            <person name="Dworschak J."/>
            <person name="Brakhage A.A."/>
            <person name="Guthke R."/>
            <person name="Hertweck C."/>
            <person name="Linde J."/>
        </authorList>
    </citation>
    <scope>NUCLEOTIDE SEQUENCE [LARGE SCALE GENOMIC DNA]</scope>
</reference>
<keyword evidence="5 7" id="KW-0472">Membrane</keyword>
<keyword evidence="9" id="KW-1185">Reference proteome</keyword>
<comment type="subcellular location">
    <subcellularLocation>
        <location evidence="1">Membrane</location>
        <topology evidence="1">Multi-pass membrane protein</topology>
    </subcellularLocation>
</comment>
<evidence type="ECO:0000313" key="8">
    <source>
        <dbReference type="EMBL" id="CEJ91942.1"/>
    </source>
</evidence>
<dbReference type="HOGENOM" id="CLU_1929072_0_0_1"/>
<dbReference type="GO" id="GO:0046872">
    <property type="term" value="F:metal ion binding"/>
    <property type="evidence" value="ECO:0007669"/>
    <property type="project" value="UniProtKB-KW"/>
</dbReference>
<feature type="transmembrane region" description="Helical" evidence="7">
    <location>
        <begin position="6"/>
        <end position="28"/>
    </location>
</feature>
<keyword evidence="3 7" id="KW-0812">Transmembrane</keyword>